<dbReference type="EMBL" id="JAAXOO010000008">
    <property type="protein sequence ID" value="NKY37331.1"/>
    <property type="molecule type" value="Genomic_DNA"/>
</dbReference>
<evidence type="ECO:0000313" key="3">
    <source>
        <dbReference type="Proteomes" id="UP000565715"/>
    </source>
</evidence>
<dbReference type="Proteomes" id="UP000565715">
    <property type="component" value="Unassembled WGS sequence"/>
</dbReference>
<dbReference type="InterPro" id="IPR038378">
    <property type="entry name" value="MHB_sf"/>
</dbReference>
<keyword evidence="3" id="KW-1185">Reference proteome</keyword>
<dbReference type="NCBIfam" id="TIGR04529">
    <property type="entry name" value="MTB_hemophore"/>
    <property type="match status" value="1"/>
</dbReference>
<accession>A0A846XLX4</accession>
<feature type="signal peptide" evidence="1">
    <location>
        <begin position="1"/>
        <end position="36"/>
    </location>
</feature>
<feature type="chain" id="PRO_5032290245" evidence="1">
    <location>
        <begin position="37"/>
        <end position="132"/>
    </location>
</feature>
<dbReference type="Gene3D" id="1.20.20.20">
    <property type="entry name" value="Haemophore, haem-binding domain"/>
    <property type="match status" value="1"/>
</dbReference>
<proteinExistence type="predicted"/>
<organism evidence="2 3">
    <name type="scientific">Nocardia speluncae</name>
    <dbReference type="NCBI Taxonomy" id="419477"/>
    <lineage>
        <taxon>Bacteria</taxon>
        <taxon>Bacillati</taxon>
        <taxon>Actinomycetota</taxon>
        <taxon>Actinomycetes</taxon>
        <taxon>Mycobacteriales</taxon>
        <taxon>Nocardiaceae</taxon>
        <taxon>Nocardia</taxon>
    </lineage>
</organism>
<dbReference type="AlphaFoldDB" id="A0A846XLX4"/>
<name>A0A846XLX4_9NOCA</name>
<evidence type="ECO:0000256" key="1">
    <source>
        <dbReference type="SAM" id="SignalP"/>
    </source>
</evidence>
<reference evidence="2 3" key="1">
    <citation type="submission" date="2020-04" db="EMBL/GenBank/DDBJ databases">
        <title>MicrobeNet Type strains.</title>
        <authorList>
            <person name="Nicholson A.C."/>
        </authorList>
    </citation>
    <scope>NUCLEOTIDE SEQUENCE [LARGE SCALE GENOMIC DNA]</scope>
    <source>
        <strain evidence="2 3">DSM 45078</strain>
    </source>
</reference>
<sequence length="132" mass="14047">MAHTTNRRFGKFGLTTLTLGAAAAATAFLSPAVASAGPMEMAEPLLTSDCSFAQVDAALHDQAPDLAAMLDSNPDAKAQLQAKFDQPVEQRRAELQQYIEQNPQAAQRAQDDPGAQQMQATLQGVADTCHSY</sequence>
<dbReference type="InterPro" id="IPR032407">
    <property type="entry name" value="MHB"/>
</dbReference>
<comment type="caution">
    <text evidence="2">The sequence shown here is derived from an EMBL/GenBank/DDBJ whole genome shotgun (WGS) entry which is preliminary data.</text>
</comment>
<gene>
    <name evidence="2" type="ORF">HGA13_30305</name>
</gene>
<keyword evidence="1" id="KW-0732">Signal</keyword>
<dbReference type="RefSeq" id="WP_068040718.1">
    <property type="nucleotide sequence ID" value="NZ_JAAXOO010000008.1"/>
</dbReference>
<protein>
    <submittedName>
        <fullName evidence="2">Hemophore-related protein</fullName>
    </submittedName>
</protein>
<evidence type="ECO:0000313" key="2">
    <source>
        <dbReference type="EMBL" id="NKY37331.1"/>
    </source>
</evidence>
<dbReference type="GO" id="GO:0020037">
    <property type="term" value="F:heme binding"/>
    <property type="evidence" value="ECO:0007669"/>
    <property type="project" value="InterPro"/>
</dbReference>